<comment type="caution">
    <text evidence="2">The sequence shown here is derived from an EMBL/GenBank/DDBJ whole genome shotgun (WGS) entry which is preliminary data.</text>
</comment>
<proteinExistence type="predicted"/>
<gene>
    <name evidence="2" type="ORF">RDWZM_005952</name>
</gene>
<keyword evidence="1" id="KW-0812">Transmembrane</keyword>
<evidence type="ECO:0000313" key="3">
    <source>
        <dbReference type="Proteomes" id="UP001142055"/>
    </source>
</evidence>
<accession>A0A9Q0M6I7</accession>
<organism evidence="2 3">
    <name type="scientific">Blomia tropicalis</name>
    <name type="common">Mite</name>
    <dbReference type="NCBI Taxonomy" id="40697"/>
    <lineage>
        <taxon>Eukaryota</taxon>
        <taxon>Metazoa</taxon>
        <taxon>Ecdysozoa</taxon>
        <taxon>Arthropoda</taxon>
        <taxon>Chelicerata</taxon>
        <taxon>Arachnida</taxon>
        <taxon>Acari</taxon>
        <taxon>Acariformes</taxon>
        <taxon>Sarcoptiformes</taxon>
        <taxon>Astigmata</taxon>
        <taxon>Glycyphagoidea</taxon>
        <taxon>Echimyopodidae</taxon>
        <taxon>Blomia</taxon>
    </lineage>
</organism>
<dbReference type="Proteomes" id="UP001142055">
    <property type="component" value="Chromosome 2"/>
</dbReference>
<evidence type="ECO:0000256" key="1">
    <source>
        <dbReference type="SAM" id="Phobius"/>
    </source>
</evidence>
<feature type="transmembrane region" description="Helical" evidence="1">
    <location>
        <begin position="12"/>
        <end position="31"/>
    </location>
</feature>
<keyword evidence="1" id="KW-1133">Transmembrane helix</keyword>
<dbReference type="EMBL" id="JAPWDV010000002">
    <property type="protein sequence ID" value="KAJ6220140.1"/>
    <property type="molecule type" value="Genomic_DNA"/>
</dbReference>
<keyword evidence="3" id="KW-1185">Reference proteome</keyword>
<evidence type="ECO:0000313" key="2">
    <source>
        <dbReference type="EMBL" id="KAJ6220140.1"/>
    </source>
</evidence>
<sequence length="235" mass="27200">MPATMVSTKFHYYILLNILQFKIVLLLLIAIESSFGSSFDSEYGGKYGPGKKITSYQPKSSLSMKPIVKRHIHRTHTPIVYRPWSKDDSSKEKYIEIPLSKNWKKLEKSSKGKAISRMYFYRYPVIQNDDITIHHLDEDFDDDHSPIVIGSEQTPAVYNTIHFPARPSTSIFHQNVHYSSHGPMMPINPYGSDPYMMTFGDFGSDLFPNLDDYHNVYGLNNNHISDFDRMFAKQF</sequence>
<keyword evidence="1" id="KW-0472">Membrane</keyword>
<protein>
    <submittedName>
        <fullName evidence="2">Uncharacterized protein</fullName>
    </submittedName>
</protein>
<dbReference type="AlphaFoldDB" id="A0A9Q0M6I7"/>
<name>A0A9Q0M6I7_BLOTA</name>
<reference evidence="2" key="1">
    <citation type="submission" date="2022-12" db="EMBL/GenBank/DDBJ databases">
        <title>Genome assemblies of Blomia tropicalis.</title>
        <authorList>
            <person name="Cui Y."/>
        </authorList>
    </citation>
    <scope>NUCLEOTIDE SEQUENCE</scope>
    <source>
        <tissue evidence="2">Adult mites</tissue>
    </source>
</reference>